<protein>
    <submittedName>
        <fullName evidence="1">Uncharacterized protein</fullName>
    </submittedName>
</protein>
<feature type="non-terminal residue" evidence="1">
    <location>
        <position position="1"/>
    </location>
</feature>
<proteinExistence type="predicted"/>
<sequence length="118" mass="13669">MEMKRIIIKQFKNSTAKQVGKGKKTPNRSSEATVIYDRDSTAESHDGVRFIFSAEFSNGRLGFRSRISPTYIVCSSGSSFDNVVDYWTIFHQILTMHRDLSESCNRNFSEKKYCLEFY</sequence>
<dbReference type="Proteomes" id="UP000685013">
    <property type="component" value="Chromosome 17"/>
</dbReference>
<dbReference type="AlphaFoldDB" id="A0AAV6M583"/>
<evidence type="ECO:0000313" key="2">
    <source>
        <dbReference type="Proteomes" id="UP000685013"/>
    </source>
</evidence>
<organism evidence="1 2">
    <name type="scientific">Cucurbita argyrosperma subsp. sororia</name>
    <dbReference type="NCBI Taxonomy" id="37648"/>
    <lineage>
        <taxon>Eukaryota</taxon>
        <taxon>Viridiplantae</taxon>
        <taxon>Streptophyta</taxon>
        <taxon>Embryophyta</taxon>
        <taxon>Tracheophyta</taxon>
        <taxon>Spermatophyta</taxon>
        <taxon>Magnoliopsida</taxon>
        <taxon>eudicotyledons</taxon>
        <taxon>Gunneridae</taxon>
        <taxon>Pentapetalae</taxon>
        <taxon>rosids</taxon>
        <taxon>fabids</taxon>
        <taxon>Cucurbitales</taxon>
        <taxon>Cucurbitaceae</taxon>
        <taxon>Cucurbiteae</taxon>
        <taxon>Cucurbita</taxon>
    </lineage>
</organism>
<gene>
    <name evidence="1" type="ORF">SDJN03_26222</name>
</gene>
<name>A0AAV6M583_9ROSI</name>
<reference evidence="1 2" key="1">
    <citation type="journal article" date="2021" name="Hortic Res">
        <title>The domestication of Cucurbita argyrosperma as revealed by the genome of its wild relative.</title>
        <authorList>
            <person name="Barrera-Redondo J."/>
            <person name="Sanchez-de la Vega G."/>
            <person name="Aguirre-Liguori J.A."/>
            <person name="Castellanos-Morales G."/>
            <person name="Gutierrez-Guerrero Y.T."/>
            <person name="Aguirre-Dugua X."/>
            <person name="Aguirre-Planter E."/>
            <person name="Tenaillon M.I."/>
            <person name="Lira-Saade R."/>
            <person name="Eguiarte L.E."/>
        </authorList>
    </citation>
    <scope>NUCLEOTIDE SEQUENCE [LARGE SCALE GENOMIC DNA]</scope>
    <source>
        <strain evidence="1">JBR-2021</strain>
    </source>
</reference>
<accession>A0AAV6M583</accession>
<keyword evidence="2" id="KW-1185">Reference proteome</keyword>
<dbReference type="EMBL" id="JAGKQH010000017">
    <property type="protein sequence ID" value="KAG6575583.1"/>
    <property type="molecule type" value="Genomic_DNA"/>
</dbReference>
<comment type="caution">
    <text evidence="1">The sequence shown here is derived from an EMBL/GenBank/DDBJ whole genome shotgun (WGS) entry which is preliminary data.</text>
</comment>
<evidence type="ECO:0000313" key="1">
    <source>
        <dbReference type="EMBL" id="KAG6575583.1"/>
    </source>
</evidence>